<evidence type="ECO:0000313" key="5">
    <source>
        <dbReference type="EMBL" id="KAG5762473.1"/>
    </source>
</evidence>
<dbReference type="Gene3D" id="3.40.50.12780">
    <property type="entry name" value="N-terminal domain of ligase-like"/>
    <property type="match status" value="1"/>
</dbReference>
<sequence>MAPTGELGRRLIPRILDDMSRDEPDRVIYSIAKSADISKGFNDITAREFANAVSKTAWWLEGLVGKSESFQTIGYIGPHDIRYFLLNLACVKVGYQVIFLSPGNSIEAALGLLEATKCALWVHPVDYPPYPLVERIQETRELRILEIPTVTELLDASSSPHYPYTKTYDEAMGDPFCILHTSGTTGLPKPIYLSNGLLATMDAARILPPFEGDNGARPWATLYEKGDRLYSPCVLLHGPGIFMNLFATFLFETHSVMGPVGVHPDMNLLASLADHGNIDIWHFMPVYVNELGQHPDVLEKFRSSKFIGAGGGPVSAELAAKVNEVVRVHNLFGTTEGLFMGDMLVDKEDFLWVSFHPYAGFEYSEIERGLFEQRAVKNEHWALHQGIFHTFPDVDEFNFKDLFIKHPRKPNLWLYMGRSNDIICLEDAQKLSPIETENMICAHPSVKGCVMIRNGQKFACLMVGLRDDTPRDTETIERLRENLGDIVDQADQNQLLRGYLRGDYIIIADPKRPLPRTEKGTISRRAALKLYEKEIDVFYRLKGEATVGVGQRITERA</sequence>
<keyword evidence="2" id="KW-0597">Phosphoprotein</keyword>
<evidence type="ECO:0000256" key="3">
    <source>
        <dbReference type="ARBA" id="ARBA00022857"/>
    </source>
</evidence>
<name>A0A9P7HV53_9HYPO</name>
<comment type="caution">
    <text evidence="5">The sequence shown here is derived from an EMBL/GenBank/DDBJ whole genome shotgun (WGS) entry which is preliminary data.</text>
</comment>
<dbReference type="OrthoDB" id="429813at2759"/>
<dbReference type="InterPro" id="IPR020845">
    <property type="entry name" value="AMP-binding_CS"/>
</dbReference>
<evidence type="ECO:0000259" key="4">
    <source>
        <dbReference type="Pfam" id="PF00501"/>
    </source>
</evidence>
<organism evidence="5 6">
    <name type="scientific">Fusarium xylarioides</name>
    <dbReference type="NCBI Taxonomy" id="221167"/>
    <lineage>
        <taxon>Eukaryota</taxon>
        <taxon>Fungi</taxon>
        <taxon>Dikarya</taxon>
        <taxon>Ascomycota</taxon>
        <taxon>Pezizomycotina</taxon>
        <taxon>Sordariomycetes</taxon>
        <taxon>Hypocreomycetidae</taxon>
        <taxon>Hypocreales</taxon>
        <taxon>Nectriaceae</taxon>
        <taxon>Fusarium</taxon>
        <taxon>Fusarium fujikuroi species complex</taxon>
    </lineage>
</organism>
<dbReference type="InterPro" id="IPR000873">
    <property type="entry name" value="AMP-dep_synth/lig_dom"/>
</dbReference>
<protein>
    <recommendedName>
        <fullName evidence="4">AMP-dependent synthetase/ligase domain-containing protein</fullName>
    </recommendedName>
</protein>
<dbReference type="PANTHER" id="PTHR43439:SF2">
    <property type="entry name" value="ENZYME, PUTATIVE (JCVI)-RELATED"/>
    <property type="match status" value="1"/>
</dbReference>
<keyword evidence="6" id="KW-1185">Reference proteome</keyword>
<dbReference type="InterPro" id="IPR051414">
    <property type="entry name" value="Adenylate-forming_Reductase"/>
</dbReference>
<proteinExistence type="predicted"/>
<feature type="domain" description="AMP-dependent synthetase/ligase" evidence="4">
    <location>
        <begin position="24"/>
        <end position="341"/>
    </location>
</feature>
<accession>A0A9P7HV53</accession>
<dbReference type="EMBL" id="JADFTT010000372">
    <property type="protein sequence ID" value="KAG5762473.1"/>
    <property type="molecule type" value="Genomic_DNA"/>
</dbReference>
<evidence type="ECO:0000256" key="1">
    <source>
        <dbReference type="ARBA" id="ARBA00022450"/>
    </source>
</evidence>
<evidence type="ECO:0000256" key="2">
    <source>
        <dbReference type="ARBA" id="ARBA00022553"/>
    </source>
</evidence>
<reference evidence="5" key="1">
    <citation type="journal article" date="2020" name="bioRxiv">
        <title>Historical genomics reveals the evolutionary mechanisms behind multiple outbreaks of the host-specific coffee wilt pathogen Fusarium xylarioides.</title>
        <authorList>
            <person name="Peck D."/>
            <person name="Nowell R.W."/>
            <person name="Flood J."/>
            <person name="Ryan M.J."/>
            <person name="Barraclough T.G."/>
        </authorList>
    </citation>
    <scope>NUCLEOTIDE SEQUENCE</scope>
    <source>
        <strain evidence="5">IMI 127659i</strain>
    </source>
</reference>
<dbReference type="PANTHER" id="PTHR43439">
    <property type="entry name" value="PHENYLACETATE-COENZYME A LIGASE"/>
    <property type="match status" value="1"/>
</dbReference>
<gene>
    <name evidence="5" type="ORF">H9Q72_009411</name>
</gene>
<dbReference type="AlphaFoldDB" id="A0A9P7HV53"/>
<dbReference type="PROSITE" id="PS00455">
    <property type="entry name" value="AMP_BINDING"/>
    <property type="match status" value="1"/>
</dbReference>
<evidence type="ECO:0000313" key="6">
    <source>
        <dbReference type="Proteomes" id="UP000750502"/>
    </source>
</evidence>
<dbReference type="Proteomes" id="UP000750502">
    <property type="component" value="Unassembled WGS sequence"/>
</dbReference>
<reference evidence="5" key="2">
    <citation type="submission" date="2020-10" db="EMBL/GenBank/DDBJ databases">
        <authorList>
            <person name="Peck L.D."/>
            <person name="Nowell R.W."/>
            <person name="Flood J."/>
            <person name="Ryan M.J."/>
            <person name="Barraclough T.G."/>
        </authorList>
    </citation>
    <scope>NUCLEOTIDE SEQUENCE</scope>
    <source>
        <strain evidence="5">IMI 127659i</strain>
    </source>
</reference>
<keyword evidence="1" id="KW-0596">Phosphopantetheine</keyword>
<dbReference type="Pfam" id="PF00501">
    <property type="entry name" value="AMP-binding"/>
    <property type="match status" value="1"/>
</dbReference>
<keyword evidence="3" id="KW-0521">NADP</keyword>
<dbReference type="SUPFAM" id="SSF56801">
    <property type="entry name" value="Acetyl-CoA synthetase-like"/>
    <property type="match status" value="1"/>
</dbReference>
<dbReference type="Pfam" id="PF23562">
    <property type="entry name" value="AMP-binding_C_3"/>
    <property type="match status" value="1"/>
</dbReference>
<dbReference type="InterPro" id="IPR042099">
    <property type="entry name" value="ANL_N_sf"/>
</dbReference>